<keyword evidence="3" id="KW-1185">Reference proteome</keyword>
<evidence type="ECO:0000313" key="2">
    <source>
        <dbReference type="EMBL" id="ODV91756.1"/>
    </source>
</evidence>
<dbReference type="GO" id="GO:0016255">
    <property type="term" value="P:attachment of GPI anchor to protein"/>
    <property type="evidence" value="ECO:0007669"/>
    <property type="project" value="EnsemblFungi"/>
</dbReference>
<evidence type="ECO:0008006" key="4">
    <source>
        <dbReference type="Google" id="ProtNLM"/>
    </source>
</evidence>
<name>A0A1E4TJ37_9ASCO</name>
<keyword evidence="1" id="KW-0812">Transmembrane</keyword>
<dbReference type="InterPro" id="IPR007246">
    <property type="entry name" value="Gaa1"/>
</dbReference>
<evidence type="ECO:0000256" key="1">
    <source>
        <dbReference type="SAM" id="Phobius"/>
    </source>
</evidence>
<feature type="transmembrane region" description="Helical" evidence="1">
    <location>
        <begin position="458"/>
        <end position="491"/>
    </location>
</feature>
<accession>A0A1E4TJ37</accession>
<feature type="transmembrane region" description="Helical" evidence="1">
    <location>
        <begin position="503"/>
        <end position="527"/>
    </location>
</feature>
<dbReference type="PANTHER" id="PTHR13304">
    <property type="entry name" value="GLYCOSYLPHOSPHATIDYLINOSITOL ANCHOR ATTACHMENT 1 PROTEIN"/>
    <property type="match status" value="1"/>
</dbReference>
<dbReference type="PANTHER" id="PTHR13304:SF0">
    <property type="entry name" value="GLYCOSYLPHOSPHATIDYLINOSITOL ANCHOR ATTACHMENT 1 PROTEIN"/>
    <property type="match status" value="1"/>
</dbReference>
<proteinExistence type="predicted"/>
<evidence type="ECO:0000313" key="3">
    <source>
        <dbReference type="Proteomes" id="UP000095023"/>
    </source>
</evidence>
<feature type="transmembrane region" description="Helical" evidence="1">
    <location>
        <begin position="539"/>
        <end position="564"/>
    </location>
</feature>
<dbReference type="AlphaFoldDB" id="A0A1E4TJ37"/>
<dbReference type="OrthoDB" id="445301at2759"/>
<feature type="transmembrane region" description="Helical" evidence="1">
    <location>
        <begin position="433"/>
        <end position="452"/>
    </location>
</feature>
<sequence>MAVSGSRVKTALFGFIVKRVSFLAVIALVVGACWLFVLPLPGQFRNTYISENALLPGQAQAYFRSSEWHYLRGYKEEVRRLSDKPASEVVESLSTILSEQGYYTDVYHHEPDKATVYGIFRAPRGDNTEAIVLVCPWTNGNGLFNFNGIAIGLALARYLTKWSVWSKSLIFVFPPDPHKSLREWVAAYHRSLPIQAGSIEGALVLDYPSDLSGFSAIDISYTGLNGQLPNLDLINTVVTIADFNSLPTFIHGGLDKLFNALPSFLNPLKSSAYFQLLSTLLSSVAAQVTSGLNRVAGCESFSGWRIDAITISAIPTSELSHDETVYGRIIEGTLRSINNLLEHFHQSFFFYLLLSPHHFVSIGTYLPAAMSIAGAFTLQGISKWISYIQNGSSRSSILKAFFVEAAILAFTFALLSFSLLFDSQLVAQMLPTFCACIIPTALYASPMSYALLNEIHGVALVLSGMALTALATLNFSLALVVGLISSPLMFLKPGINRMHAGILLLVLNPFFIFYFVGMFTNGYTYIINTFVSSWRDMQVWTWIIVMCLWLPLWEVSAFISMANVREEAKKEVK</sequence>
<dbReference type="Proteomes" id="UP000095023">
    <property type="component" value="Unassembled WGS sequence"/>
</dbReference>
<reference evidence="3" key="1">
    <citation type="submission" date="2016-02" db="EMBL/GenBank/DDBJ databases">
        <title>Comparative genomics of biotechnologically important yeasts.</title>
        <authorList>
            <consortium name="DOE Joint Genome Institute"/>
            <person name="Riley R."/>
            <person name="Haridas S."/>
            <person name="Wolfe K.H."/>
            <person name="Lopes M.R."/>
            <person name="Hittinger C.T."/>
            <person name="Goker M."/>
            <person name="Salamov A."/>
            <person name="Wisecaver J."/>
            <person name="Long T.M."/>
            <person name="Aerts A.L."/>
            <person name="Barry K."/>
            <person name="Choi C."/>
            <person name="Clum A."/>
            <person name="Coughlan A.Y."/>
            <person name="Deshpande S."/>
            <person name="Douglass A.P."/>
            <person name="Hanson S.J."/>
            <person name="Klenk H.-P."/>
            <person name="Labutti K."/>
            <person name="Lapidus A."/>
            <person name="Lindquist E."/>
            <person name="Lipzen A."/>
            <person name="Meier-Kolthoff J.P."/>
            <person name="Ohm R.A."/>
            <person name="Otillar R.P."/>
            <person name="Pangilinan J."/>
            <person name="Peng Y."/>
            <person name="Rokas A."/>
            <person name="Rosa C.A."/>
            <person name="Scheuner C."/>
            <person name="Sibirny A.A."/>
            <person name="Slot J.C."/>
            <person name="Stielow J.B."/>
            <person name="Sun H."/>
            <person name="Kurtzman C.P."/>
            <person name="Blackwell M."/>
            <person name="Jeffries T.W."/>
            <person name="Grigoriev I.V."/>
        </authorList>
    </citation>
    <scope>NUCLEOTIDE SEQUENCE [LARGE SCALE GENOMIC DNA]</scope>
    <source>
        <strain evidence="3">NRRL Y-17796</strain>
    </source>
</reference>
<dbReference type="PIRSF" id="PIRSF036762">
    <property type="entry name" value="GAA1"/>
    <property type="match status" value="1"/>
</dbReference>
<dbReference type="GO" id="GO:0042765">
    <property type="term" value="C:GPI-anchor transamidase complex"/>
    <property type="evidence" value="ECO:0007669"/>
    <property type="project" value="EnsemblFungi"/>
</dbReference>
<keyword evidence="1" id="KW-0472">Membrane</keyword>
<keyword evidence="1" id="KW-1133">Transmembrane helix</keyword>
<dbReference type="Pfam" id="PF04114">
    <property type="entry name" value="Gaa1"/>
    <property type="match status" value="1"/>
</dbReference>
<dbReference type="EMBL" id="KV453841">
    <property type="protein sequence ID" value="ODV91756.1"/>
    <property type="molecule type" value="Genomic_DNA"/>
</dbReference>
<feature type="transmembrane region" description="Helical" evidence="1">
    <location>
        <begin position="401"/>
        <end position="421"/>
    </location>
</feature>
<protein>
    <recommendedName>
        <fullName evidence="4">GPI transamidase component GAA1</fullName>
    </recommendedName>
</protein>
<dbReference type="PROSITE" id="PS51257">
    <property type="entry name" value="PROKAR_LIPOPROTEIN"/>
    <property type="match status" value="1"/>
</dbReference>
<gene>
    <name evidence="2" type="ORF">CANCADRAFT_30092</name>
</gene>
<feature type="transmembrane region" description="Helical" evidence="1">
    <location>
        <begin position="359"/>
        <end position="381"/>
    </location>
</feature>
<organism evidence="2 3">
    <name type="scientific">Tortispora caseinolytica NRRL Y-17796</name>
    <dbReference type="NCBI Taxonomy" id="767744"/>
    <lineage>
        <taxon>Eukaryota</taxon>
        <taxon>Fungi</taxon>
        <taxon>Dikarya</taxon>
        <taxon>Ascomycota</taxon>
        <taxon>Saccharomycotina</taxon>
        <taxon>Trigonopsidomycetes</taxon>
        <taxon>Trigonopsidales</taxon>
        <taxon>Trigonopsidaceae</taxon>
        <taxon>Tortispora</taxon>
    </lineage>
</organism>
<feature type="transmembrane region" description="Helical" evidence="1">
    <location>
        <begin position="20"/>
        <end position="40"/>
    </location>
</feature>